<evidence type="ECO:0000313" key="5">
    <source>
        <dbReference type="Proteomes" id="UP001497512"/>
    </source>
</evidence>
<gene>
    <name evidence="4" type="ORF">CSSPTR1EN2_LOCUS23938</name>
</gene>
<dbReference type="Pfam" id="PF13740">
    <property type="entry name" value="ACT_6"/>
    <property type="match status" value="1"/>
</dbReference>
<feature type="domain" description="ACT" evidence="3">
    <location>
        <begin position="275"/>
        <end position="351"/>
    </location>
</feature>
<dbReference type="SUPFAM" id="SSF55021">
    <property type="entry name" value="ACT-like"/>
    <property type="match status" value="4"/>
</dbReference>
<accession>A0ABP0V6F0</accession>
<dbReference type="InterPro" id="IPR002912">
    <property type="entry name" value="ACT_dom"/>
</dbReference>
<dbReference type="Gene3D" id="3.30.70.260">
    <property type="match status" value="2"/>
</dbReference>
<keyword evidence="1" id="KW-0677">Repeat</keyword>
<name>A0ABP0V6F0_9BRYO</name>
<dbReference type="EMBL" id="OZ019901">
    <property type="protein sequence ID" value="CAK9237908.1"/>
    <property type="molecule type" value="Genomic_DNA"/>
</dbReference>
<evidence type="ECO:0000259" key="3">
    <source>
        <dbReference type="PROSITE" id="PS51671"/>
    </source>
</evidence>
<dbReference type="InterPro" id="IPR045865">
    <property type="entry name" value="ACT-like_dom_sf"/>
</dbReference>
<dbReference type="CDD" id="cd04926">
    <property type="entry name" value="ACT_ACR_4"/>
    <property type="match status" value="1"/>
</dbReference>
<dbReference type="PROSITE" id="PS51671">
    <property type="entry name" value="ACT"/>
    <property type="match status" value="4"/>
</dbReference>
<protein>
    <recommendedName>
        <fullName evidence="3">ACT domain-containing protein</fullName>
    </recommendedName>
</protein>
<dbReference type="PANTHER" id="PTHR31096:SF22">
    <property type="entry name" value="ACT DOMAIN-CONTAINING PROTEIN ACR4"/>
    <property type="match status" value="1"/>
</dbReference>
<feature type="domain" description="ACT" evidence="3">
    <location>
        <begin position="137"/>
        <end position="220"/>
    </location>
</feature>
<reference evidence="4" key="1">
    <citation type="submission" date="2024-02" db="EMBL/GenBank/DDBJ databases">
        <authorList>
            <consortium name="ELIXIR-Norway"/>
            <consortium name="Elixir Norway"/>
        </authorList>
    </citation>
    <scope>NUCLEOTIDE SEQUENCE</scope>
</reference>
<feature type="region of interest" description="Disordered" evidence="2">
    <location>
        <begin position="424"/>
        <end position="445"/>
    </location>
</feature>
<proteinExistence type="predicted"/>
<feature type="compositionally biased region" description="Low complexity" evidence="2">
    <location>
        <begin position="426"/>
        <end position="440"/>
    </location>
</feature>
<feature type="domain" description="ACT" evidence="3">
    <location>
        <begin position="354"/>
        <end position="433"/>
    </location>
</feature>
<evidence type="ECO:0000313" key="4">
    <source>
        <dbReference type="EMBL" id="CAK9237908.1"/>
    </source>
</evidence>
<dbReference type="Pfam" id="PF01842">
    <property type="entry name" value="ACT"/>
    <property type="match status" value="2"/>
</dbReference>
<feature type="domain" description="ACT" evidence="3">
    <location>
        <begin position="42"/>
        <end position="117"/>
    </location>
</feature>
<organism evidence="4 5">
    <name type="scientific">Sphagnum troendelagicum</name>
    <dbReference type="NCBI Taxonomy" id="128251"/>
    <lineage>
        <taxon>Eukaryota</taxon>
        <taxon>Viridiplantae</taxon>
        <taxon>Streptophyta</taxon>
        <taxon>Embryophyta</taxon>
        <taxon>Bryophyta</taxon>
        <taxon>Sphagnophytina</taxon>
        <taxon>Sphagnopsida</taxon>
        <taxon>Sphagnales</taxon>
        <taxon>Sphagnaceae</taxon>
        <taxon>Sphagnum</taxon>
    </lineage>
</organism>
<dbReference type="PANTHER" id="PTHR31096">
    <property type="entry name" value="ACT DOMAIN-CONTAINING PROTEIN ACR4-RELATED"/>
    <property type="match status" value="1"/>
</dbReference>
<evidence type="ECO:0000256" key="2">
    <source>
        <dbReference type="SAM" id="MobiDB-lite"/>
    </source>
</evidence>
<dbReference type="InterPro" id="IPR040217">
    <property type="entry name" value="ACR1-12"/>
</dbReference>
<dbReference type="Proteomes" id="UP001497512">
    <property type="component" value="Chromosome 9"/>
</dbReference>
<dbReference type="CDD" id="cd04897">
    <property type="entry name" value="ACT_ACR_3"/>
    <property type="match status" value="1"/>
</dbReference>
<sequence length="472" mass="52480">MFSPPTAVVSWPYFDPEYETLSSRINPPRIIIDNDSHDDATLVKVNSANKHGILLEVVQELTDLDLNISKAYIASDGGWFMDVFHVTDQQGNKIREADVLEHIQKALRTRKSKVSAEFSRCAAGKFVGAESSTEHTVLELTGKERPGLLSEVFAVVTDMNCRVHASEFWTHNKRVACMVYITDEDTSGPLTNVKKLESIKQKLHFVMQGDDERRNATTTVADGTTHTERRLHQLMLADEDYEANDQLEKSKSMAGKEEKPTVTVQTPHHQRGYSVINVRCKDRPKLLFDTVCTLTDMQFDVFHATATPDSSGPWALQEFHIRQTDGRTLSPDAEEHVKKCLEAAIERRSSKGLRLELCTSDRVGLLSDVTQIFRENGLSVTRADVSTQGDKAMDVFYVTDASGNPVDKTVEAIKRNYPILGVKEASPSSISSSPESSSSSNEQATSPLSSFLKTSESFFHGITTGWKMSTVA</sequence>
<evidence type="ECO:0000256" key="1">
    <source>
        <dbReference type="ARBA" id="ARBA00022737"/>
    </source>
</evidence>
<keyword evidence="5" id="KW-1185">Reference proteome</keyword>